<organism evidence="3 4">
    <name type="scientific">Lentithecium fluviatile CBS 122367</name>
    <dbReference type="NCBI Taxonomy" id="1168545"/>
    <lineage>
        <taxon>Eukaryota</taxon>
        <taxon>Fungi</taxon>
        <taxon>Dikarya</taxon>
        <taxon>Ascomycota</taxon>
        <taxon>Pezizomycotina</taxon>
        <taxon>Dothideomycetes</taxon>
        <taxon>Pleosporomycetidae</taxon>
        <taxon>Pleosporales</taxon>
        <taxon>Massarineae</taxon>
        <taxon>Lentitheciaceae</taxon>
        <taxon>Lentithecium</taxon>
    </lineage>
</organism>
<feature type="domain" description="MAGE" evidence="2">
    <location>
        <begin position="57"/>
        <end position="283"/>
    </location>
</feature>
<dbReference type="GO" id="GO:0006281">
    <property type="term" value="P:DNA repair"/>
    <property type="evidence" value="ECO:0007669"/>
    <property type="project" value="TreeGrafter"/>
</dbReference>
<evidence type="ECO:0000313" key="3">
    <source>
        <dbReference type="EMBL" id="KAF2680392.1"/>
    </source>
</evidence>
<dbReference type="Proteomes" id="UP000799291">
    <property type="component" value="Unassembled WGS sequence"/>
</dbReference>
<feature type="region of interest" description="Disordered" evidence="1">
    <location>
        <begin position="287"/>
        <end position="320"/>
    </location>
</feature>
<feature type="compositionally biased region" description="Acidic residues" evidence="1">
    <location>
        <begin position="32"/>
        <end position="49"/>
    </location>
</feature>
<dbReference type="InterPro" id="IPR041898">
    <property type="entry name" value="MAGE_WH1"/>
</dbReference>
<feature type="region of interest" description="Disordered" evidence="1">
    <location>
        <begin position="1"/>
        <end position="57"/>
    </location>
</feature>
<dbReference type="PANTHER" id="PTHR11736">
    <property type="entry name" value="MELANOMA-ASSOCIATED ANTIGEN MAGE ANTIGEN"/>
    <property type="match status" value="1"/>
</dbReference>
<dbReference type="GO" id="GO:0005634">
    <property type="term" value="C:nucleus"/>
    <property type="evidence" value="ECO:0007669"/>
    <property type="project" value="TreeGrafter"/>
</dbReference>
<sequence length="320" mass="35518">MPPASRKRRAPTDDDASTPTLTQSRRNRWLEEPPEEEDELDKEEEEEAETDHGSGSIAQLSKNLVRYALACEYKRIPIKRPDVGQKVLGTHARMFKAVFEAANSQLMDVFGMQMVELPNKEKVTIRQKRAAASSDAQSKSSGMWVLRNILPEQYRMADVIGPGPDPPEGVLDDDGAYVGLYTMIISLILLSGGQLAESKLDRYLRRMNAEQSTPVDTKEKLLARIIKDGYIIKVKDNSSGEEMVDYMVGPRGKVEVDKQSVAAFVRTVYGPGVEDLEQRLSRSLGLEEGEVATPNGEAAAAGQDAVRWPGRPRRRGSEDD</sequence>
<evidence type="ECO:0000256" key="1">
    <source>
        <dbReference type="SAM" id="MobiDB-lite"/>
    </source>
</evidence>
<accession>A0A6G1IQ92</accession>
<dbReference type="Pfam" id="PF01454">
    <property type="entry name" value="MAGE"/>
    <property type="match status" value="1"/>
</dbReference>
<dbReference type="PROSITE" id="PS50838">
    <property type="entry name" value="MAGE"/>
    <property type="match status" value="1"/>
</dbReference>
<dbReference type="AlphaFoldDB" id="A0A6G1IQ92"/>
<dbReference type="EMBL" id="MU005597">
    <property type="protein sequence ID" value="KAF2680392.1"/>
    <property type="molecule type" value="Genomic_DNA"/>
</dbReference>
<reference evidence="3" key="1">
    <citation type="journal article" date="2020" name="Stud. Mycol.">
        <title>101 Dothideomycetes genomes: a test case for predicting lifestyles and emergence of pathogens.</title>
        <authorList>
            <person name="Haridas S."/>
            <person name="Albert R."/>
            <person name="Binder M."/>
            <person name="Bloem J."/>
            <person name="Labutti K."/>
            <person name="Salamov A."/>
            <person name="Andreopoulos B."/>
            <person name="Baker S."/>
            <person name="Barry K."/>
            <person name="Bills G."/>
            <person name="Bluhm B."/>
            <person name="Cannon C."/>
            <person name="Castanera R."/>
            <person name="Culley D."/>
            <person name="Daum C."/>
            <person name="Ezra D."/>
            <person name="Gonzalez J."/>
            <person name="Henrissat B."/>
            <person name="Kuo A."/>
            <person name="Liang C."/>
            <person name="Lipzen A."/>
            <person name="Lutzoni F."/>
            <person name="Magnuson J."/>
            <person name="Mondo S."/>
            <person name="Nolan M."/>
            <person name="Ohm R."/>
            <person name="Pangilinan J."/>
            <person name="Park H.-J."/>
            <person name="Ramirez L."/>
            <person name="Alfaro M."/>
            <person name="Sun H."/>
            <person name="Tritt A."/>
            <person name="Yoshinaga Y."/>
            <person name="Zwiers L.-H."/>
            <person name="Turgeon B."/>
            <person name="Goodwin S."/>
            <person name="Spatafora J."/>
            <person name="Crous P."/>
            <person name="Grigoriev I."/>
        </authorList>
    </citation>
    <scope>NUCLEOTIDE SEQUENCE</scope>
    <source>
        <strain evidence="3">CBS 122367</strain>
    </source>
</reference>
<dbReference type="InterPro" id="IPR037445">
    <property type="entry name" value="MAGE"/>
</dbReference>
<dbReference type="OrthoDB" id="205198at2759"/>
<dbReference type="Gene3D" id="1.10.10.1200">
    <property type="entry name" value="MAGE homology domain, winged helix WH1 motif"/>
    <property type="match status" value="1"/>
</dbReference>
<dbReference type="SMART" id="SM01373">
    <property type="entry name" value="MAGE"/>
    <property type="match status" value="1"/>
</dbReference>
<evidence type="ECO:0000259" key="2">
    <source>
        <dbReference type="PROSITE" id="PS50838"/>
    </source>
</evidence>
<evidence type="ECO:0000313" key="4">
    <source>
        <dbReference type="Proteomes" id="UP000799291"/>
    </source>
</evidence>
<dbReference type="InterPro" id="IPR041899">
    <property type="entry name" value="MAGE_WH2"/>
</dbReference>
<proteinExistence type="predicted"/>
<name>A0A6G1IQ92_9PLEO</name>
<protein>
    <submittedName>
        <fullName evidence="3">MAGE-domain-containing protein</fullName>
    </submittedName>
</protein>
<dbReference type="PANTHER" id="PTHR11736:SF14">
    <property type="entry name" value="NSE3 HOMOLOG, SMC5-SMC6 COMPLEX COMPONENT"/>
    <property type="match status" value="1"/>
</dbReference>
<dbReference type="Gene3D" id="1.10.10.1210">
    <property type="entry name" value="MAGE homology domain, winged helix WH2 motif"/>
    <property type="match status" value="1"/>
</dbReference>
<gene>
    <name evidence="3" type="ORF">K458DRAFT_407405</name>
</gene>
<dbReference type="InterPro" id="IPR002190">
    <property type="entry name" value="MHD_dom"/>
</dbReference>
<keyword evidence="4" id="KW-1185">Reference proteome</keyword>